<dbReference type="EMBL" id="ABEU02000020">
    <property type="status" value="NOT_ANNOTATED_CDS"/>
    <property type="molecule type" value="Genomic_DNA"/>
</dbReference>
<evidence type="ECO:0000256" key="2">
    <source>
        <dbReference type="SAM" id="Phobius"/>
    </source>
</evidence>
<evidence type="ECO:0000313" key="5">
    <source>
        <dbReference type="EnsemblPlants" id="Pp3c20_18430V3.1"/>
    </source>
</evidence>
<keyword evidence="2" id="KW-0472">Membrane</keyword>
<dbReference type="AlphaFoldDB" id="A0A7I4BZX5"/>
<feature type="domain" description="TMEM62 C-terminal" evidence="4">
    <location>
        <begin position="306"/>
        <end position="441"/>
    </location>
</feature>
<dbReference type="InterPro" id="IPR029052">
    <property type="entry name" value="Metallo-depent_PP-like"/>
</dbReference>
<evidence type="ECO:0000259" key="4">
    <source>
        <dbReference type="Pfam" id="PF24394"/>
    </source>
</evidence>
<dbReference type="Gramene" id="Pp3c20_18430V3.1">
    <property type="protein sequence ID" value="Pp3c20_18430V3.1"/>
    <property type="gene ID" value="Pp3c20_18430"/>
</dbReference>
<dbReference type="Proteomes" id="UP000006727">
    <property type="component" value="Chromosome 20"/>
</dbReference>
<evidence type="ECO:0000256" key="1">
    <source>
        <dbReference type="SAM" id="MobiDB-lite"/>
    </source>
</evidence>
<feature type="compositionally biased region" description="Low complexity" evidence="1">
    <location>
        <begin position="375"/>
        <end position="388"/>
    </location>
</feature>
<evidence type="ECO:0008006" key="7">
    <source>
        <dbReference type="Google" id="ProtNLM"/>
    </source>
</evidence>
<dbReference type="InParanoid" id="A0A7I4BZX5"/>
<reference evidence="5" key="3">
    <citation type="submission" date="2020-12" db="UniProtKB">
        <authorList>
            <consortium name="EnsemblPlants"/>
        </authorList>
    </citation>
    <scope>IDENTIFICATION</scope>
</reference>
<evidence type="ECO:0000259" key="3">
    <source>
        <dbReference type="Pfam" id="PF24384"/>
    </source>
</evidence>
<dbReference type="Pfam" id="PF24394">
    <property type="entry name" value="TMEM62_C"/>
    <property type="match status" value="1"/>
</dbReference>
<feature type="domain" description="TMEM62 Ig-like" evidence="3">
    <location>
        <begin position="136"/>
        <end position="255"/>
    </location>
</feature>
<dbReference type="InterPro" id="IPR056230">
    <property type="entry name" value="TMEM62_C"/>
</dbReference>
<feature type="region of interest" description="Disordered" evidence="1">
    <location>
        <begin position="359"/>
        <end position="388"/>
    </location>
</feature>
<protein>
    <recommendedName>
        <fullName evidence="7">Calcineurin-like phosphoesterase domain-containing protein</fullName>
    </recommendedName>
</protein>
<dbReference type="PANTHER" id="PTHR14795:SF0">
    <property type="entry name" value="TRANSMEMBRANE PROTEIN 62"/>
    <property type="match status" value="1"/>
</dbReference>
<feature type="transmembrane region" description="Helical" evidence="2">
    <location>
        <begin position="277"/>
        <end position="297"/>
    </location>
</feature>
<proteinExistence type="predicted"/>
<feature type="transmembrane region" description="Helical" evidence="2">
    <location>
        <begin position="317"/>
        <end position="337"/>
    </location>
</feature>
<name>A0A7I4BZX5_PHYPA</name>
<dbReference type="PANTHER" id="PTHR14795">
    <property type="entry name" value="HELICASE RELATED"/>
    <property type="match status" value="1"/>
</dbReference>
<dbReference type="Pfam" id="PF24384">
    <property type="entry name" value="Ig_TMM62"/>
    <property type="match status" value="1"/>
</dbReference>
<sequence length="441" mass="50024">MLVGLRGPSNIIGHPTDDLVKLDQELKRYDDISSYPITKIGHFPMSFTTSTETRRRIEDVMAKNDVSACVCGHLHTVFGHRLYKHHKHQGGDFWEWEIGDWRAGRIMRIVAIDHGHTSLIDVELIPQEDNSDGEFTMKTIVLQTYPFDSRFMLQASSKEAENSDVVLNSIRALVFSETTPMSVRARICDFSSNPSLVVNESFLKIIEDLDEIDRRVHYYVTFWDRDMFIQNGGLRYAIQIVSESTNGILFCSEMRGALGKVVKVPFWAFLECSRNNFIWLSSMVYLSYLTFFPWFSGRKLADDYVASLGTPDIMATVIPYVFGALLPLLLMISALSAESAACEFHMKKLGECQKTKEIPNAKESKTERNRENEAAQENSSSSSEVVQGSVREDWKLESTGKTDPLILNATDSSGHPCNLCTRKVRKELFVGCLALAFTHWR</sequence>
<dbReference type="InterPro" id="IPR056229">
    <property type="entry name" value="Ig_TMM62"/>
</dbReference>
<accession>A0A7I4BZX5</accession>
<keyword evidence="2" id="KW-1133">Transmembrane helix</keyword>
<reference evidence="5 6" key="2">
    <citation type="journal article" date="2018" name="Plant J.">
        <title>The Physcomitrella patens chromosome-scale assembly reveals moss genome structure and evolution.</title>
        <authorList>
            <person name="Lang D."/>
            <person name="Ullrich K.K."/>
            <person name="Murat F."/>
            <person name="Fuchs J."/>
            <person name="Jenkins J."/>
            <person name="Haas F.B."/>
            <person name="Piednoel M."/>
            <person name="Gundlach H."/>
            <person name="Van Bel M."/>
            <person name="Meyberg R."/>
            <person name="Vives C."/>
            <person name="Morata J."/>
            <person name="Symeonidi A."/>
            <person name="Hiss M."/>
            <person name="Muchero W."/>
            <person name="Kamisugi Y."/>
            <person name="Saleh O."/>
            <person name="Blanc G."/>
            <person name="Decker E.L."/>
            <person name="van Gessel N."/>
            <person name="Grimwood J."/>
            <person name="Hayes R.D."/>
            <person name="Graham S.W."/>
            <person name="Gunter L.E."/>
            <person name="McDaniel S.F."/>
            <person name="Hoernstein S.N.W."/>
            <person name="Larsson A."/>
            <person name="Li F.W."/>
            <person name="Perroud P.F."/>
            <person name="Phillips J."/>
            <person name="Ranjan P."/>
            <person name="Rokshar D.S."/>
            <person name="Rothfels C.J."/>
            <person name="Schneider L."/>
            <person name="Shu S."/>
            <person name="Stevenson D.W."/>
            <person name="Thummler F."/>
            <person name="Tillich M."/>
            <person name="Villarreal Aguilar J.C."/>
            <person name="Widiez T."/>
            <person name="Wong G.K."/>
            <person name="Wymore A."/>
            <person name="Zhang Y."/>
            <person name="Zimmer A.D."/>
            <person name="Quatrano R.S."/>
            <person name="Mayer K.F.X."/>
            <person name="Goodstein D."/>
            <person name="Casacuberta J.M."/>
            <person name="Vandepoele K."/>
            <person name="Reski R."/>
            <person name="Cuming A.C."/>
            <person name="Tuskan G.A."/>
            <person name="Maumus F."/>
            <person name="Salse J."/>
            <person name="Schmutz J."/>
            <person name="Rensing S.A."/>
        </authorList>
    </citation>
    <scope>NUCLEOTIDE SEQUENCE [LARGE SCALE GENOMIC DNA]</scope>
    <source>
        <strain evidence="5 6">cv. Gransden 2004</strain>
    </source>
</reference>
<feature type="compositionally biased region" description="Basic and acidic residues" evidence="1">
    <location>
        <begin position="359"/>
        <end position="373"/>
    </location>
</feature>
<organism evidence="5 6">
    <name type="scientific">Physcomitrium patens</name>
    <name type="common">Spreading-leaved earth moss</name>
    <name type="synonym">Physcomitrella patens</name>
    <dbReference type="NCBI Taxonomy" id="3218"/>
    <lineage>
        <taxon>Eukaryota</taxon>
        <taxon>Viridiplantae</taxon>
        <taxon>Streptophyta</taxon>
        <taxon>Embryophyta</taxon>
        <taxon>Bryophyta</taxon>
        <taxon>Bryophytina</taxon>
        <taxon>Bryopsida</taxon>
        <taxon>Funariidae</taxon>
        <taxon>Funariales</taxon>
        <taxon>Funariaceae</taxon>
        <taxon>Physcomitrium</taxon>
    </lineage>
</organism>
<keyword evidence="6" id="KW-1185">Reference proteome</keyword>
<dbReference type="EnsemblPlants" id="Pp3c20_18430V3.1">
    <property type="protein sequence ID" value="Pp3c20_18430V3.1"/>
    <property type="gene ID" value="Pp3c20_18430"/>
</dbReference>
<keyword evidence="2" id="KW-0812">Transmembrane</keyword>
<dbReference type="SUPFAM" id="SSF56300">
    <property type="entry name" value="Metallo-dependent phosphatases"/>
    <property type="match status" value="1"/>
</dbReference>
<reference evidence="5 6" key="1">
    <citation type="journal article" date="2008" name="Science">
        <title>The Physcomitrella genome reveals evolutionary insights into the conquest of land by plants.</title>
        <authorList>
            <person name="Rensing S."/>
            <person name="Lang D."/>
            <person name="Zimmer A."/>
            <person name="Terry A."/>
            <person name="Salamov A."/>
            <person name="Shapiro H."/>
            <person name="Nishiyama T."/>
            <person name="Perroud P.-F."/>
            <person name="Lindquist E."/>
            <person name="Kamisugi Y."/>
            <person name="Tanahashi T."/>
            <person name="Sakakibara K."/>
            <person name="Fujita T."/>
            <person name="Oishi K."/>
            <person name="Shin-I T."/>
            <person name="Kuroki Y."/>
            <person name="Toyoda A."/>
            <person name="Suzuki Y."/>
            <person name="Hashimoto A."/>
            <person name="Yamaguchi K."/>
            <person name="Sugano A."/>
            <person name="Kohara Y."/>
            <person name="Fujiyama A."/>
            <person name="Anterola A."/>
            <person name="Aoki S."/>
            <person name="Ashton N."/>
            <person name="Barbazuk W.B."/>
            <person name="Barker E."/>
            <person name="Bennetzen J."/>
            <person name="Bezanilla M."/>
            <person name="Blankenship R."/>
            <person name="Cho S.H."/>
            <person name="Dutcher S."/>
            <person name="Estelle M."/>
            <person name="Fawcett J.A."/>
            <person name="Gundlach H."/>
            <person name="Hanada K."/>
            <person name="Heyl A."/>
            <person name="Hicks K.A."/>
            <person name="Hugh J."/>
            <person name="Lohr M."/>
            <person name="Mayer K."/>
            <person name="Melkozernov A."/>
            <person name="Murata T."/>
            <person name="Nelson D."/>
            <person name="Pils B."/>
            <person name="Prigge M."/>
            <person name="Reiss B."/>
            <person name="Renner T."/>
            <person name="Rombauts S."/>
            <person name="Rushton P."/>
            <person name="Sanderfoot A."/>
            <person name="Schween G."/>
            <person name="Shiu S.-H."/>
            <person name="Stueber K."/>
            <person name="Theodoulou F.L."/>
            <person name="Tu H."/>
            <person name="Van de Peer Y."/>
            <person name="Verrier P.J."/>
            <person name="Waters E."/>
            <person name="Wood A."/>
            <person name="Yang L."/>
            <person name="Cove D."/>
            <person name="Cuming A."/>
            <person name="Hasebe M."/>
            <person name="Lucas S."/>
            <person name="Mishler D.B."/>
            <person name="Reski R."/>
            <person name="Grigoriev I."/>
            <person name="Quatrano R.S."/>
            <person name="Boore J.L."/>
        </authorList>
    </citation>
    <scope>NUCLEOTIDE SEQUENCE [LARGE SCALE GENOMIC DNA]</scope>
    <source>
        <strain evidence="5 6">cv. Gransden 2004</strain>
    </source>
</reference>
<evidence type="ECO:0000313" key="6">
    <source>
        <dbReference type="Proteomes" id="UP000006727"/>
    </source>
</evidence>